<dbReference type="Pfam" id="PF20178">
    <property type="entry name" value="ToxA_N"/>
    <property type="match status" value="1"/>
</dbReference>
<dbReference type="Pfam" id="PF14496">
    <property type="entry name" value="NEL"/>
    <property type="match status" value="1"/>
</dbReference>
<keyword evidence="5" id="KW-0843">Virulence</keyword>
<gene>
    <name evidence="9" type="ORF">PS880_02165</name>
</gene>
<dbReference type="RefSeq" id="WP_150779708.1">
    <property type="nucleotide sequence ID" value="NZ_CABVIH010000009.1"/>
</dbReference>
<feature type="domain" description="NEL" evidence="8">
    <location>
        <begin position="1651"/>
        <end position="1954"/>
    </location>
</feature>
<evidence type="ECO:0000256" key="2">
    <source>
        <dbReference type="ARBA" id="ARBA00012483"/>
    </source>
</evidence>
<keyword evidence="6" id="KW-0832">Ubl conjugation</keyword>
<dbReference type="GO" id="GO:0005576">
    <property type="term" value="C:extracellular region"/>
    <property type="evidence" value="ECO:0007669"/>
    <property type="project" value="UniProtKB-UniRule"/>
</dbReference>
<reference evidence="9 10" key="1">
    <citation type="submission" date="2019-09" db="EMBL/GenBank/DDBJ databases">
        <authorList>
            <person name="Chandra G."/>
            <person name="Truman W A."/>
        </authorList>
    </citation>
    <scope>NUCLEOTIDE SEQUENCE [LARGE SCALE GENOMIC DNA]</scope>
    <source>
        <strain evidence="9">PS880</strain>
    </source>
</reference>
<dbReference type="InterPro" id="IPR046673">
    <property type="entry name" value="ToxA_N"/>
</dbReference>
<keyword evidence="6" id="KW-0808">Transferase</keyword>
<dbReference type="InterPro" id="IPR032675">
    <property type="entry name" value="LRR_dom_sf"/>
</dbReference>
<dbReference type="InterPro" id="IPR003591">
    <property type="entry name" value="Leu-rich_rpt_typical-subtyp"/>
</dbReference>
<feature type="coiled-coil region" evidence="7">
    <location>
        <begin position="1342"/>
        <end position="1369"/>
    </location>
</feature>
<evidence type="ECO:0000313" key="10">
    <source>
        <dbReference type="Proteomes" id="UP000375525"/>
    </source>
</evidence>
<keyword evidence="7" id="KW-0175">Coiled coil</keyword>
<accession>A0A5E7JFE2</accession>
<dbReference type="GO" id="GO:0016567">
    <property type="term" value="P:protein ubiquitination"/>
    <property type="evidence" value="ECO:0007669"/>
    <property type="project" value="InterPro"/>
</dbReference>
<evidence type="ECO:0000256" key="6">
    <source>
        <dbReference type="PROSITE-ProRule" id="PRU01398"/>
    </source>
</evidence>
<name>A0A5E7JFE2_PSEFL</name>
<dbReference type="Gene3D" id="3.80.10.10">
    <property type="entry name" value="Ribonuclease Inhibitor"/>
    <property type="match status" value="2"/>
</dbReference>
<dbReference type="InterPro" id="IPR050216">
    <property type="entry name" value="LRR_domain-containing"/>
</dbReference>
<dbReference type="Proteomes" id="UP000375525">
    <property type="component" value="Unassembled WGS sequence"/>
</dbReference>
<dbReference type="PANTHER" id="PTHR48051">
    <property type="match status" value="1"/>
</dbReference>
<dbReference type="PROSITE" id="PS52053">
    <property type="entry name" value="NEL"/>
    <property type="match status" value="1"/>
</dbReference>
<comment type="similarity">
    <text evidence="6">Belongs to the LRR-containing bacterial E3 ligase family.</text>
</comment>
<dbReference type="GO" id="GO:0061630">
    <property type="term" value="F:ubiquitin protein ligase activity"/>
    <property type="evidence" value="ECO:0007669"/>
    <property type="project" value="UniProtKB-EC"/>
</dbReference>
<dbReference type="GO" id="GO:0005737">
    <property type="term" value="C:cytoplasm"/>
    <property type="evidence" value="ECO:0007669"/>
    <property type="project" value="TreeGrafter"/>
</dbReference>
<sequence>MRNTHESNDKNAAQLPAAELQSAHAEFMANAIPDWLVNASPERREALKNAPLILPDWYLAASQAQRQALNASFVASVTSQTLLDKTMSRLQDIDAFAQPLLVKALKDQFAVELDVEKTFLQLIKPLELGIFDIEFGTFEVLKLPLLQAALHNFEEQECAPAQFHSSSGFVVESNPGQFSKVTTALTVMQYLKLCRELDIGAKYQAYLKDFVQPSDPVAEAVLRKRFVSSQKDAMRAAAELALLKKDIEPKDYSMILSVIDGEINPRMGNKQVWFREMGLMKRAMTGCILFVISEKYRYTDEVILYIPHDPEHPLKRYNSREMRASLKRRFMAADATPSGDGGPTAYQRFFSQFVAYADRPYYFSQFTQPSADSPRDPLAILRSPFGAIFEVLNPVSVFTKPNELPPRPPGRQEPIDDPYLHVTGRTPRGLWAPNIDLWEDLYTKHRDRIIADARSHAVPSADVDARVRAEKIARLLNIGMLVLNAASMFVPVLGEVMIGVMAGQILYETFEGAIEWSEGDRNAAWAHLTDVVENLALIAVLHGAGKGLGKLAAVKPEPVVEALKPVTLATGQQRLWKPDLGPYKSPVMLPADSQPDGLGLHSVNGQAILPLDEARFLVRQEPASGEYCIQHPRRPEAYAPHLEHNGAGAWSHEGEEPLSWDGSVLMRRLGYRTQAFTDAQLEQVRIASGVEHDQLRRLHVEQQPLGAQLSDTLTRFRIDREIGTFRAQIGSDNPAVYAKADLRLQFKVMRSQELVPVPGTPGMTLEQRAAELRKEIARAVQNRKYSLFESLYREQDANGQGSVARIKVFFPQLPNVVVDEILQGATQAERLGMDKPGPLPQRIYEQAERSRQELRVARAYEGLYIESASSSIDSERLALHSLEALPGWPKDAHFELREYGAQGKLLDAIGPVQSPVRAVLVVDGNTRFAQSTSASLYSSVLQALTSEERQALGFTLQEAERLKMTVQQTPLPRDQLRAVLQKHRVLKPSVEPGMKLLGGVGSLPSGLASFFRTPSARVRKLYPDFSEAEVESFLRSLSEDIRGGLSRREAEFTTLKNELDAWVQSRVTAESSPAVAGRIPGARERQIASNLKRCWRRQSGSTLSIDSTVELPSLSARFEHVETLALTGTGVRNLDAFLKGFTALKTLRLEGMSRLSELPETVGEMQGLTHLSLRGSRVRWNEHTAAVLGKLSALETLDLLKNPLGIAPDFSAQTRLKNINLSGTGIDQWPLGTRNLPDLQVLDLRENHLTEVSQEMLSMTGDHLEANARVNRVTLLEGNPFTREGWQQLNNYRDRLQALRPELLEGSLPDAFKVQDTMSARVRQLYPGFDEFEVEAFLQTHGLAAQTELARLEREYETLNQQLSAWAFSGGGARSRYVRAGQMSAGLSERAERYTAADRIRECWRRQSPQRNAVDGSPIGFELDLSGQTLDSVPDLEADFSHVGSLKLNNMGLSVSPEGFLWRFRGVRWLDMSNNQLTAIPPALGEMHGLTRLFLQRNRIRLTPETAQLLAGRTTLRALSLSFNPLGMLPDFSRITDMRSLSLNTIGIDTWPVGLGEQPLLDAIDLRNNQITTIPESVIAPPAEQLENAARLNGFTYIGGNPLSEIAQQQLRDYWRRLERERPDLWGLRRPGVFEFQAPTAFVDRPILGAQEQTEFQRWTKDLPADQTQPRQAQWQSLSTQEGSQGFFSVLNDLENAGAGHADLQRRVWEVIDTLTEVNPESVALRQEMFEWAGRPACCDRAALSFSNLEIMALVYRARTLAMDGEQSAALLKLSRGLFRLDELEKIALADIEQRTTAINNTPGLSAALKAQQIRLLEEVEIKLAYRYGLKDRLGLPGQPRQVRFVHMGKVTPAMLDQACAKVLALYGSPEEFQSLVAKDFWKDFITNKYRVQFEAQREPYQDRLASLRDRQQAGELSEAQLKVQSADLDAQLQIEEAVLIEKFTREELNKPPN</sequence>
<dbReference type="EMBL" id="CABVIH010000009">
    <property type="protein sequence ID" value="VVO88221.1"/>
    <property type="molecule type" value="Genomic_DNA"/>
</dbReference>
<dbReference type="Gene3D" id="1.20.58.360">
    <property type="entry name" value="Shigella T3SS effector IpaH defines"/>
    <property type="match status" value="1"/>
</dbReference>
<dbReference type="InterPro" id="IPR029487">
    <property type="entry name" value="NEL_dom"/>
</dbReference>
<proteinExistence type="inferred from homology"/>
<keyword evidence="4" id="KW-0677">Repeat</keyword>
<dbReference type="OrthoDB" id="1467561at2"/>
<dbReference type="EC" id="2.3.2.27" evidence="2"/>
<evidence type="ECO:0000259" key="8">
    <source>
        <dbReference type="PROSITE" id="PS52053"/>
    </source>
</evidence>
<evidence type="ECO:0000313" key="9">
    <source>
        <dbReference type="EMBL" id="VVO88221.1"/>
    </source>
</evidence>
<evidence type="ECO:0000256" key="3">
    <source>
        <dbReference type="ARBA" id="ARBA00022614"/>
    </source>
</evidence>
<comment type="PTM">
    <text evidence="6">Ubiquitinated in the presence of host E1 ubiquitin-activating enzyme, E2 ubiquitin-conjugating enzyme and ubiquitin.</text>
</comment>
<evidence type="ECO:0000256" key="4">
    <source>
        <dbReference type="ARBA" id="ARBA00022737"/>
    </source>
</evidence>
<keyword evidence="6" id="KW-1035">Host cytoplasm</keyword>
<evidence type="ECO:0000256" key="1">
    <source>
        <dbReference type="ARBA" id="ARBA00000900"/>
    </source>
</evidence>
<evidence type="ECO:0000256" key="7">
    <source>
        <dbReference type="SAM" id="Coils"/>
    </source>
</evidence>
<evidence type="ECO:0000256" key="5">
    <source>
        <dbReference type="ARBA" id="ARBA00023026"/>
    </source>
</evidence>
<comment type="catalytic activity">
    <reaction evidence="1">
        <text>S-ubiquitinyl-[E2 ubiquitin-conjugating enzyme]-L-cysteine + [acceptor protein]-L-lysine = [E2 ubiquitin-conjugating enzyme]-L-cysteine + N(6)-ubiquitinyl-[acceptor protein]-L-lysine.</text>
        <dbReference type="EC" id="2.3.2.27"/>
    </reaction>
</comment>
<keyword evidence="6" id="KW-0833">Ubl conjugation pathway</keyword>
<dbReference type="PANTHER" id="PTHR48051:SF54">
    <property type="entry name" value="LEUCINE-RICH REPEAT-CONTAINING PROTEIN"/>
    <property type="match status" value="1"/>
</dbReference>
<dbReference type="SMART" id="SM00369">
    <property type="entry name" value="LRR_TYP"/>
    <property type="match status" value="3"/>
</dbReference>
<feature type="active site" description="Glycyl thioester intermediate" evidence="6">
    <location>
        <position position="1738"/>
    </location>
</feature>
<keyword evidence="6" id="KW-0964">Secreted</keyword>
<organism evidence="9 10">
    <name type="scientific">Pseudomonas fluorescens</name>
    <dbReference type="NCBI Taxonomy" id="294"/>
    <lineage>
        <taxon>Bacteria</taxon>
        <taxon>Pseudomonadati</taxon>
        <taxon>Pseudomonadota</taxon>
        <taxon>Gammaproteobacteria</taxon>
        <taxon>Pseudomonadales</taxon>
        <taxon>Pseudomonadaceae</taxon>
        <taxon>Pseudomonas</taxon>
    </lineage>
</organism>
<keyword evidence="3" id="KW-0433">Leucine-rich repeat</keyword>
<protein>
    <recommendedName>
        <fullName evidence="2">RING-type E3 ubiquitin transferase</fullName>
        <ecNumber evidence="2">2.3.2.27</ecNumber>
    </recommendedName>
</protein>
<dbReference type="SUPFAM" id="SSF52058">
    <property type="entry name" value="L domain-like"/>
    <property type="match status" value="1"/>
</dbReference>